<dbReference type="KEGG" id="nba:CUN60_01980"/>
<dbReference type="PRINTS" id="PR01576">
    <property type="entry name" value="PDEFORMYLASE"/>
</dbReference>
<evidence type="ECO:0000256" key="2">
    <source>
        <dbReference type="ARBA" id="ARBA00022723"/>
    </source>
</evidence>
<comment type="similarity">
    <text evidence="1 6">Belongs to the polypeptide deformylase family.</text>
</comment>
<dbReference type="InterPro" id="IPR023635">
    <property type="entry name" value="Peptide_deformylase"/>
</dbReference>
<keyword evidence="2 6" id="KW-0479">Metal-binding</keyword>
<sequence length="169" mass="19083">MALLEILHYPDQRLHLKAKPVTNFDDELKKLIQDMAETMYANNGIGLAATQVNVQKRLFVIDLAKEGEPSQLEALINPVIIEKLGETSCEEGCLSVPGVFETVKRAEKIVATYQDANGVEHKIECDGLKAICIQHELDHLDGKVFVEYLSSLKQNFIKKKMKKLFKDEK</sequence>
<name>A0A2I7N3S8_9NEIS</name>
<feature type="binding site" evidence="6">
    <location>
        <position position="139"/>
    </location>
    <ligand>
        <name>Fe cation</name>
        <dbReference type="ChEBI" id="CHEBI:24875"/>
    </ligand>
</feature>
<dbReference type="PIRSF" id="PIRSF004749">
    <property type="entry name" value="Pep_def"/>
    <property type="match status" value="1"/>
</dbReference>
<evidence type="ECO:0000256" key="5">
    <source>
        <dbReference type="ARBA" id="ARBA00023004"/>
    </source>
</evidence>
<dbReference type="NCBIfam" id="TIGR00079">
    <property type="entry name" value="pept_deformyl"/>
    <property type="match status" value="1"/>
</dbReference>
<dbReference type="EMBL" id="CP024847">
    <property type="protein sequence ID" value="AUR51124.1"/>
    <property type="molecule type" value="Genomic_DNA"/>
</dbReference>
<keyword evidence="5 6" id="KW-0408">Iron</keyword>
<evidence type="ECO:0000256" key="4">
    <source>
        <dbReference type="ARBA" id="ARBA00022917"/>
    </source>
</evidence>
<dbReference type="GO" id="GO:0046872">
    <property type="term" value="F:metal ion binding"/>
    <property type="evidence" value="ECO:0007669"/>
    <property type="project" value="UniProtKB-KW"/>
</dbReference>
<comment type="catalytic activity">
    <reaction evidence="6">
        <text>N-terminal N-formyl-L-methionyl-[peptide] + H2O = N-terminal L-methionyl-[peptide] + formate</text>
        <dbReference type="Rhea" id="RHEA:24420"/>
        <dbReference type="Rhea" id="RHEA-COMP:10639"/>
        <dbReference type="Rhea" id="RHEA-COMP:10640"/>
        <dbReference type="ChEBI" id="CHEBI:15377"/>
        <dbReference type="ChEBI" id="CHEBI:15740"/>
        <dbReference type="ChEBI" id="CHEBI:49298"/>
        <dbReference type="ChEBI" id="CHEBI:64731"/>
        <dbReference type="EC" id="3.5.1.88"/>
    </reaction>
</comment>
<dbReference type="PANTHER" id="PTHR10458">
    <property type="entry name" value="PEPTIDE DEFORMYLASE"/>
    <property type="match status" value="1"/>
</dbReference>
<organism evidence="7 8">
    <name type="scientific">Aquella oligotrophica</name>
    <dbReference type="NCBI Taxonomy" id="2067065"/>
    <lineage>
        <taxon>Bacteria</taxon>
        <taxon>Pseudomonadati</taxon>
        <taxon>Pseudomonadota</taxon>
        <taxon>Betaproteobacteria</taxon>
        <taxon>Neisseriales</taxon>
        <taxon>Neisseriaceae</taxon>
        <taxon>Aquella</taxon>
    </lineage>
</organism>
<dbReference type="Gene3D" id="3.90.45.10">
    <property type="entry name" value="Peptide deformylase"/>
    <property type="match status" value="1"/>
</dbReference>
<proteinExistence type="inferred from homology"/>
<feature type="binding site" evidence="6">
    <location>
        <position position="93"/>
    </location>
    <ligand>
        <name>Fe cation</name>
        <dbReference type="ChEBI" id="CHEBI:24875"/>
    </ligand>
</feature>
<dbReference type="Pfam" id="PF01327">
    <property type="entry name" value="Pep_deformylase"/>
    <property type="match status" value="1"/>
</dbReference>
<keyword evidence="4 6" id="KW-0648">Protein biosynthesis</keyword>
<reference evidence="8" key="1">
    <citation type="submission" date="2017-11" db="EMBL/GenBank/DDBJ databases">
        <authorList>
            <person name="Chan K.G."/>
            <person name="Lee L.S."/>
        </authorList>
    </citation>
    <scope>NUCLEOTIDE SEQUENCE [LARGE SCALE GENOMIC DNA]</scope>
    <source>
        <strain evidence="8">DSM 100970</strain>
    </source>
</reference>
<comment type="cofactor">
    <cofactor evidence="6">
        <name>Fe(2+)</name>
        <dbReference type="ChEBI" id="CHEBI:29033"/>
    </cofactor>
    <text evidence="6">Binds 1 Fe(2+) ion.</text>
</comment>
<dbReference type="EC" id="3.5.1.88" evidence="6"/>
<evidence type="ECO:0000256" key="3">
    <source>
        <dbReference type="ARBA" id="ARBA00022801"/>
    </source>
</evidence>
<evidence type="ECO:0000313" key="7">
    <source>
        <dbReference type="EMBL" id="AUR51124.1"/>
    </source>
</evidence>
<protein>
    <recommendedName>
        <fullName evidence="6">Peptide deformylase</fullName>
        <shortName evidence="6">PDF</shortName>
        <ecNumber evidence="6">3.5.1.88</ecNumber>
    </recommendedName>
    <alternativeName>
        <fullName evidence="6">Polypeptide deformylase</fullName>
    </alternativeName>
</protein>
<keyword evidence="8" id="KW-1185">Reference proteome</keyword>
<dbReference type="GO" id="GO:0006412">
    <property type="term" value="P:translation"/>
    <property type="evidence" value="ECO:0007669"/>
    <property type="project" value="UniProtKB-UniRule"/>
</dbReference>
<dbReference type="RefSeq" id="WP_102950424.1">
    <property type="nucleotide sequence ID" value="NZ_CP024847.1"/>
</dbReference>
<comment type="function">
    <text evidence="6">Removes the formyl group from the N-terminal Met of newly synthesized proteins. Requires at least a dipeptide for an efficient rate of reaction. N-terminal L-methionine is a prerequisite for activity but the enzyme has broad specificity at other positions.</text>
</comment>
<dbReference type="InterPro" id="IPR036821">
    <property type="entry name" value="Peptide_deformylase_sf"/>
</dbReference>
<dbReference type="GO" id="GO:0042586">
    <property type="term" value="F:peptide deformylase activity"/>
    <property type="evidence" value="ECO:0007669"/>
    <property type="project" value="UniProtKB-UniRule"/>
</dbReference>
<dbReference type="HAMAP" id="MF_00163">
    <property type="entry name" value="Pep_deformylase"/>
    <property type="match status" value="1"/>
</dbReference>
<dbReference type="FunFam" id="3.90.45.10:FF:000005">
    <property type="entry name" value="Peptide deformylase"/>
    <property type="match status" value="1"/>
</dbReference>
<evidence type="ECO:0000256" key="1">
    <source>
        <dbReference type="ARBA" id="ARBA00010759"/>
    </source>
</evidence>
<dbReference type="NCBIfam" id="NF001159">
    <property type="entry name" value="PRK00150.1-3"/>
    <property type="match status" value="1"/>
</dbReference>
<evidence type="ECO:0000313" key="8">
    <source>
        <dbReference type="Proteomes" id="UP000236655"/>
    </source>
</evidence>
<dbReference type="CDD" id="cd00487">
    <property type="entry name" value="Pep_deformylase"/>
    <property type="match status" value="1"/>
</dbReference>
<feature type="active site" evidence="6">
    <location>
        <position position="136"/>
    </location>
</feature>
<dbReference type="AlphaFoldDB" id="A0A2I7N3S8"/>
<gene>
    <name evidence="6 7" type="primary">def</name>
    <name evidence="7" type="ORF">CUN60_01980</name>
</gene>
<keyword evidence="3 6" id="KW-0378">Hydrolase</keyword>
<dbReference type="OrthoDB" id="9804313at2"/>
<dbReference type="Proteomes" id="UP000236655">
    <property type="component" value="Chromosome"/>
</dbReference>
<accession>A0A2I7N3S8</accession>
<feature type="binding site" evidence="6">
    <location>
        <position position="135"/>
    </location>
    <ligand>
        <name>Fe cation</name>
        <dbReference type="ChEBI" id="CHEBI:24875"/>
    </ligand>
</feature>
<dbReference type="SUPFAM" id="SSF56420">
    <property type="entry name" value="Peptide deformylase"/>
    <property type="match status" value="1"/>
</dbReference>
<evidence type="ECO:0000256" key="6">
    <source>
        <dbReference type="HAMAP-Rule" id="MF_00163"/>
    </source>
</evidence>
<dbReference type="PANTHER" id="PTHR10458:SF22">
    <property type="entry name" value="PEPTIDE DEFORMYLASE"/>
    <property type="match status" value="1"/>
</dbReference>